<protein>
    <submittedName>
        <fullName evidence="1">Uncharacterized protein</fullName>
    </submittedName>
</protein>
<dbReference type="RefSeq" id="WP_165587789.1">
    <property type="nucleotide sequence ID" value="NZ_JTJC03000017.1"/>
</dbReference>
<dbReference type="EMBL" id="JTJC03000017">
    <property type="protein sequence ID" value="NHC38072.1"/>
    <property type="molecule type" value="Genomic_DNA"/>
</dbReference>
<proteinExistence type="predicted"/>
<evidence type="ECO:0000313" key="2">
    <source>
        <dbReference type="Proteomes" id="UP000031532"/>
    </source>
</evidence>
<name>A0A9X5I8T1_9CYAN</name>
<accession>A0A9X5I8T1</accession>
<gene>
    <name evidence="1" type="ORF">QH73_0026215</name>
</gene>
<reference evidence="1 2" key="1">
    <citation type="journal article" date="2015" name="Genome Announc.">
        <title>Draft Genome Sequence of the Terrestrial Cyanobacterium Scytonema millei VB511283, Isolated from Eastern India.</title>
        <authorList>
            <person name="Sen D."/>
            <person name="Chandrababunaidu M.M."/>
            <person name="Singh D."/>
            <person name="Sanghi N."/>
            <person name="Ghorai A."/>
            <person name="Mishra G.P."/>
            <person name="Madduluri M."/>
            <person name="Adhikary S.P."/>
            <person name="Tripathy S."/>
        </authorList>
    </citation>
    <scope>NUCLEOTIDE SEQUENCE [LARGE SCALE GENOMIC DNA]</scope>
    <source>
        <strain evidence="1 2">VB511283</strain>
    </source>
</reference>
<keyword evidence="2" id="KW-1185">Reference proteome</keyword>
<dbReference type="Proteomes" id="UP000031532">
    <property type="component" value="Unassembled WGS sequence"/>
</dbReference>
<evidence type="ECO:0000313" key="1">
    <source>
        <dbReference type="EMBL" id="NHC38072.1"/>
    </source>
</evidence>
<sequence length="47" mass="5426">MYVVSYSVISYQLSVISYQLIPTYDLRLTTSQFMVLDIMEMLNGGLE</sequence>
<comment type="caution">
    <text evidence="1">The sequence shown here is derived from an EMBL/GenBank/DDBJ whole genome shotgun (WGS) entry which is preliminary data.</text>
</comment>
<organism evidence="1 2">
    <name type="scientific">Scytonema millei VB511283</name>
    <dbReference type="NCBI Taxonomy" id="1245923"/>
    <lineage>
        <taxon>Bacteria</taxon>
        <taxon>Bacillati</taxon>
        <taxon>Cyanobacteriota</taxon>
        <taxon>Cyanophyceae</taxon>
        <taxon>Nostocales</taxon>
        <taxon>Scytonemataceae</taxon>
        <taxon>Scytonema</taxon>
    </lineage>
</organism>
<dbReference type="AlphaFoldDB" id="A0A9X5I8T1"/>